<protein>
    <submittedName>
        <fullName evidence="1">Uncharacterized protein</fullName>
    </submittedName>
</protein>
<reference evidence="1 2" key="2">
    <citation type="submission" date="2013-02" db="EMBL/GenBank/DDBJ databases">
        <title>The Genome Sequence of Plasmodium falciparum NF135/5.C10.</title>
        <authorList>
            <consortium name="The Broad Institute Genome Sequencing Platform"/>
            <consortium name="The Broad Institute Genome Sequencing Center for Infectious Disease"/>
            <person name="Neafsey D."/>
            <person name="Cheeseman I."/>
            <person name="Volkman S."/>
            <person name="Adams J."/>
            <person name="Walker B."/>
            <person name="Young S.K."/>
            <person name="Zeng Q."/>
            <person name="Gargeya S."/>
            <person name="Fitzgerald M."/>
            <person name="Haas B."/>
            <person name="Abouelleil A."/>
            <person name="Alvarado L."/>
            <person name="Arachchi H.M."/>
            <person name="Berlin A.M."/>
            <person name="Chapman S.B."/>
            <person name="Dewar J."/>
            <person name="Goldberg J."/>
            <person name="Griggs A."/>
            <person name="Gujja S."/>
            <person name="Hansen M."/>
            <person name="Howarth C."/>
            <person name="Imamovic A."/>
            <person name="Larimer J."/>
            <person name="McCowan C."/>
            <person name="Murphy C."/>
            <person name="Neiman D."/>
            <person name="Pearson M."/>
            <person name="Priest M."/>
            <person name="Roberts A."/>
            <person name="Saif S."/>
            <person name="Shea T."/>
            <person name="Sisk P."/>
            <person name="Sykes S."/>
            <person name="Wortman J."/>
            <person name="Nusbaum C."/>
            <person name="Birren B."/>
        </authorList>
    </citation>
    <scope>NUCLEOTIDE SEQUENCE [LARGE SCALE GENOMIC DNA]</scope>
    <source>
        <strain evidence="1 2">NF135/5.C10</strain>
    </source>
</reference>
<dbReference type="EMBL" id="KI926035">
    <property type="protein sequence ID" value="ETW43935.1"/>
    <property type="molecule type" value="Genomic_DNA"/>
</dbReference>
<feature type="non-terminal residue" evidence="1">
    <location>
        <position position="1"/>
    </location>
</feature>
<evidence type="ECO:0000313" key="2">
    <source>
        <dbReference type="Proteomes" id="UP000019114"/>
    </source>
</evidence>
<accession>W4ILE5</accession>
<organism evidence="1 2">
    <name type="scientific">Plasmodium falciparum NF135/5.C10</name>
    <dbReference type="NCBI Taxonomy" id="1036726"/>
    <lineage>
        <taxon>Eukaryota</taxon>
        <taxon>Sar</taxon>
        <taxon>Alveolata</taxon>
        <taxon>Apicomplexa</taxon>
        <taxon>Aconoidasida</taxon>
        <taxon>Haemosporida</taxon>
        <taxon>Plasmodiidae</taxon>
        <taxon>Plasmodium</taxon>
        <taxon>Plasmodium (Laverania)</taxon>
    </lineage>
</organism>
<dbReference type="AlphaFoldDB" id="W4ILE5"/>
<sequence length="65" mass="8047">RNNYSLNNIFLIIIIRYSRSEEDILDDKNYMIIQKKIMKKSYEMLYVKKNSYINEIKRTFYNLSL</sequence>
<reference evidence="1 2" key="1">
    <citation type="submission" date="2013-02" db="EMBL/GenBank/DDBJ databases">
        <title>The Genome Annotation of Plasmodium falciparum NF135/5.C10.</title>
        <authorList>
            <consortium name="The Broad Institute Genome Sequencing Platform"/>
            <consortium name="The Broad Institute Genome Sequencing Center for Infectious Disease"/>
            <person name="Neafsey D."/>
            <person name="Hoffman S."/>
            <person name="Volkman S."/>
            <person name="Rosenthal P."/>
            <person name="Walker B."/>
            <person name="Young S.K."/>
            <person name="Zeng Q."/>
            <person name="Gargeya S."/>
            <person name="Fitzgerald M."/>
            <person name="Haas B."/>
            <person name="Abouelleil A."/>
            <person name="Allen A.W."/>
            <person name="Alvarado L."/>
            <person name="Arachchi H.M."/>
            <person name="Berlin A.M."/>
            <person name="Chapman S.B."/>
            <person name="Gainer-Dewar J."/>
            <person name="Goldberg J."/>
            <person name="Griggs A."/>
            <person name="Gujja S."/>
            <person name="Hansen M."/>
            <person name="Howarth C."/>
            <person name="Imamovic A."/>
            <person name="Ireland A."/>
            <person name="Larimer J."/>
            <person name="McCowan C."/>
            <person name="Murphy C."/>
            <person name="Pearson M."/>
            <person name="Poon T.W."/>
            <person name="Priest M."/>
            <person name="Roberts A."/>
            <person name="Saif S."/>
            <person name="Shea T."/>
            <person name="Sisk P."/>
            <person name="Sykes S."/>
            <person name="Wortman J."/>
            <person name="Nusbaum C."/>
            <person name="Birren B."/>
        </authorList>
    </citation>
    <scope>NUCLEOTIDE SEQUENCE [LARGE SCALE GENOMIC DNA]</scope>
    <source>
        <strain evidence="1 2">NF135/5.C10</strain>
    </source>
</reference>
<dbReference type="Proteomes" id="UP000019114">
    <property type="component" value="Unassembled WGS sequence"/>
</dbReference>
<name>W4ILE5_PLAFA</name>
<gene>
    <name evidence="1" type="ORF">PFNF135_01712</name>
</gene>
<evidence type="ECO:0000313" key="1">
    <source>
        <dbReference type="EMBL" id="ETW43935.1"/>
    </source>
</evidence>
<proteinExistence type="predicted"/>